<name>A0AAX1VZU6_PSEAJ</name>
<dbReference type="InterPro" id="IPR006439">
    <property type="entry name" value="HAD-SF_hydro_IA"/>
</dbReference>
<dbReference type="SFLD" id="SFLDS00003">
    <property type="entry name" value="Haloacid_Dehalogenase"/>
    <property type="match status" value="1"/>
</dbReference>
<comment type="caution">
    <text evidence="2">The sequence shown here is derived from an EMBL/GenBank/DDBJ whole genome shotgun (WGS) entry which is preliminary data.</text>
</comment>
<dbReference type="Gene3D" id="3.40.50.1000">
    <property type="entry name" value="HAD superfamily/HAD-like"/>
    <property type="match status" value="1"/>
</dbReference>
<sequence length="233" mass="25883">MSSRVVIFDAFGTILKIQDGVHPYRQLLREGMKHGRRPRPDDATQIMTFSGGLPACAEELGIQIRSERLTEIEEALEREVTGIEAFQDALDAVEILREHHVPVGVCSNLAQPYGYAVKRLFPTLQGYTFSFDVGAVKPDPRIYDRACQDLGVEFSHDLDSRRVVMIGDSLRCDCHGPRSMGITGIHLERSSVRGVNNLVVTTCNRNGLDLQSSRFSTGIDCVYPSQQTGIICE</sequence>
<evidence type="ECO:0000313" key="3">
    <source>
        <dbReference type="Proteomes" id="UP000280350"/>
    </source>
</evidence>
<dbReference type="Proteomes" id="UP000280350">
    <property type="component" value="Unassembled WGS sequence"/>
</dbReference>
<dbReference type="InterPro" id="IPR051540">
    <property type="entry name" value="S-2-haloacid_dehalogenase"/>
</dbReference>
<dbReference type="NCBIfam" id="TIGR01549">
    <property type="entry name" value="HAD-SF-IA-v1"/>
    <property type="match status" value="1"/>
</dbReference>
<dbReference type="SUPFAM" id="SSF56784">
    <property type="entry name" value="HAD-like"/>
    <property type="match status" value="1"/>
</dbReference>
<gene>
    <name evidence="2" type="ORF">ALQ89_00696</name>
</gene>
<dbReference type="PANTHER" id="PTHR43316:SF3">
    <property type="entry name" value="HALOACID DEHALOGENASE, TYPE II (AFU_ORTHOLOGUE AFUA_2G07750)-RELATED"/>
    <property type="match status" value="1"/>
</dbReference>
<dbReference type="SFLD" id="SFLDG01129">
    <property type="entry name" value="C1.5:_HAD__Beta-PGM__Phosphata"/>
    <property type="match status" value="1"/>
</dbReference>
<reference evidence="2 3" key="1">
    <citation type="submission" date="2018-08" db="EMBL/GenBank/DDBJ databases">
        <title>Recombination of ecologically and evolutionarily significant loci maintains genetic cohesion in the Pseudomonas syringae species complex.</title>
        <authorList>
            <person name="Dillon M."/>
            <person name="Thakur S."/>
            <person name="Almeida R.N.D."/>
            <person name="Weir B.S."/>
            <person name="Guttman D.S."/>
        </authorList>
    </citation>
    <scope>NUCLEOTIDE SEQUENCE [LARGE SCALE GENOMIC DNA]</scope>
    <source>
        <strain evidence="2 3">ICMP 2851</strain>
    </source>
</reference>
<evidence type="ECO:0000256" key="1">
    <source>
        <dbReference type="ARBA" id="ARBA00022801"/>
    </source>
</evidence>
<accession>A0AAX1VZU6</accession>
<dbReference type="Pfam" id="PF00702">
    <property type="entry name" value="Hydrolase"/>
    <property type="match status" value="1"/>
</dbReference>
<dbReference type="RefSeq" id="WP_122257941.1">
    <property type="nucleotide sequence ID" value="NZ_RBNX01000202.1"/>
</dbReference>
<evidence type="ECO:0000313" key="2">
    <source>
        <dbReference type="EMBL" id="RML77278.1"/>
    </source>
</evidence>
<proteinExistence type="predicted"/>
<dbReference type="EMBL" id="RBNX01000202">
    <property type="protein sequence ID" value="RML77278.1"/>
    <property type="molecule type" value="Genomic_DNA"/>
</dbReference>
<dbReference type="GO" id="GO:0016787">
    <property type="term" value="F:hydrolase activity"/>
    <property type="evidence" value="ECO:0007669"/>
    <property type="project" value="UniProtKB-KW"/>
</dbReference>
<protein>
    <submittedName>
        <fullName evidence="2">Haloacid dehalogenase-like family hydrolase</fullName>
    </submittedName>
</protein>
<dbReference type="PANTHER" id="PTHR43316">
    <property type="entry name" value="HYDROLASE, HALOACID DELAHOGENASE-RELATED"/>
    <property type="match status" value="1"/>
</dbReference>
<dbReference type="InterPro" id="IPR023214">
    <property type="entry name" value="HAD_sf"/>
</dbReference>
<dbReference type="InterPro" id="IPR036412">
    <property type="entry name" value="HAD-like_sf"/>
</dbReference>
<dbReference type="AlphaFoldDB" id="A0AAX1VZU6"/>
<organism evidence="2 3">
    <name type="scientific">Pseudomonas amygdali pv. tabaci</name>
    <name type="common">Pseudomonas syringae pv. tabaci</name>
    <dbReference type="NCBI Taxonomy" id="322"/>
    <lineage>
        <taxon>Bacteria</taxon>
        <taxon>Pseudomonadati</taxon>
        <taxon>Pseudomonadota</taxon>
        <taxon>Gammaproteobacteria</taxon>
        <taxon>Pseudomonadales</taxon>
        <taxon>Pseudomonadaceae</taxon>
        <taxon>Pseudomonas</taxon>
        <taxon>Pseudomonas amygdali</taxon>
    </lineage>
</organism>
<keyword evidence="1 2" id="KW-0378">Hydrolase</keyword>